<dbReference type="AlphaFoldDB" id="W7YEZ9"/>
<gene>
    <name evidence="1" type="ORF">JCM21142_41659</name>
</gene>
<dbReference type="RefSeq" id="WP_154665663.1">
    <property type="nucleotide sequence ID" value="NZ_BAMD01000016.1"/>
</dbReference>
<protein>
    <submittedName>
        <fullName evidence="1">Uncharacterized protein</fullName>
    </submittedName>
</protein>
<accession>W7YEZ9</accession>
<evidence type="ECO:0000313" key="1">
    <source>
        <dbReference type="EMBL" id="GAF03006.1"/>
    </source>
</evidence>
<sequence>MEYEIKVFTCFDRKIFFSPLRSVLNPKNALENILQSANALSGINEKIRES</sequence>
<dbReference type="Proteomes" id="UP000019402">
    <property type="component" value="Unassembled WGS sequence"/>
</dbReference>
<proteinExistence type="predicted"/>
<dbReference type="STRING" id="869213.GCA_000517085_02348"/>
<evidence type="ECO:0000313" key="2">
    <source>
        <dbReference type="Proteomes" id="UP000019402"/>
    </source>
</evidence>
<keyword evidence="2" id="KW-1185">Reference proteome</keyword>
<name>W7YEZ9_9BACT</name>
<comment type="caution">
    <text evidence="1">The sequence shown here is derived from an EMBL/GenBank/DDBJ whole genome shotgun (WGS) entry which is preliminary data.</text>
</comment>
<organism evidence="1 2">
    <name type="scientific">Saccharicrinis fermentans DSM 9555 = JCM 21142</name>
    <dbReference type="NCBI Taxonomy" id="869213"/>
    <lineage>
        <taxon>Bacteria</taxon>
        <taxon>Pseudomonadati</taxon>
        <taxon>Bacteroidota</taxon>
        <taxon>Bacteroidia</taxon>
        <taxon>Marinilabiliales</taxon>
        <taxon>Marinilabiliaceae</taxon>
        <taxon>Saccharicrinis</taxon>
    </lineage>
</organism>
<reference evidence="1 2" key="1">
    <citation type="journal article" date="2014" name="Genome Announc.">
        <title>Draft Genome Sequence of Cytophaga fermentans JCM 21142T, a Facultative Anaerobe Isolated from Marine Mud.</title>
        <authorList>
            <person name="Starns D."/>
            <person name="Oshima K."/>
            <person name="Suda W."/>
            <person name="Iino T."/>
            <person name="Yuki M."/>
            <person name="Inoue J."/>
            <person name="Kitamura K."/>
            <person name="Iida T."/>
            <person name="Darby A."/>
            <person name="Hattori M."/>
            <person name="Ohkuma M."/>
        </authorList>
    </citation>
    <scope>NUCLEOTIDE SEQUENCE [LARGE SCALE GENOMIC DNA]</scope>
    <source>
        <strain evidence="1 2">JCM 21142</strain>
    </source>
</reference>
<dbReference type="EMBL" id="BAMD01000016">
    <property type="protein sequence ID" value="GAF03006.1"/>
    <property type="molecule type" value="Genomic_DNA"/>
</dbReference>